<proteinExistence type="inferred from homology"/>
<feature type="domain" description="GHMP kinase C-terminal" evidence="14">
    <location>
        <begin position="296"/>
        <end position="378"/>
    </location>
</feature>
<evidence type="ECO:0000256" key="2">
    <source>
        <dbReference type="ARBA" id="ARBA00022490"/>
    </source>
</evidence>
<dbReference type="InterPro" id="IPR000705">
    <property type="entry name" value="Galactokinase"/>
</dbReference>
<evidence type="ECO:0000256" key="4">
    <source>
        <dbReference type="ARBA" id="ARBA00022723"/>
    </source>
</evidence>
<dbReference type="InterPro" id="IPR006204">
    <property type="entry name" value="GHMP_kinase_N_dom"/>
</dbReference>
<comment type="subcellular location">
    <subcellularLocation>
        <location evidence="11">Cytoplasm</location>
    </subcellularLocation>
</comment>
<evidence type="ECO:0000259" key="13">
    <source>
        <dbReference type="Pfam" id="PF00288"/>
    </source>
</evidence>
<dbReference type="GO" id="GO:0005524">
    <property type="term" value="F:ATP binding"/>
    <property type="evidence" value="ECO:0007669"/>
    <property type="project" value="UniProtKB-UniRule"/>
</dbReference>
<evidence type="ECO:0000256" key="3">
    <source>
        <dbReference type="ARBA" id="ARBA00022679"/>
    </source>
</evidence>
<feature type="domain" description="Galactokinase N-terminal" evidence="15">
    <location>
        <begin position="22"/>
        <end position="68"/>
    </location>
</feature>
<dbReference type="InterPro" id="IPR006206">
    <property type="entry name" value="Mevalonate/galactokinase"/>
</dbReference>
<dbReference type="InterPro" id="IPR020568">
    <property type="entry name" value="Ribosomal_Su5_D2-typ_SF"/>
</dbReference>
<keyword evidence="8 11" id="KW-0460">Magnesium</keyword>
<dbReference type="Pfam" id="PF00288">
    <property type="entry name" value="GHMP_kinases_N"/>
    <property type="match status" value="1"/>
</dbReference>
<accession>Q5XLI5</accession>
<evidence type="ECO:0000256" key="9">
    <source>
        <dbReference type="ARBA" id="ARBA00023144"/>
    </source>
</evidence>
<dbReference type="Gene3D" id="3.30.70.890">
    <property type="entry name" value="GHMP kinase, C-terminal domain"/>
    <property type="match status" value="1"/>
</dbReference>
<gene>
    <name evidence="11" type="primary">galK</name>
</gene>
<dbReference type="GO" id="GO:0000287">
    <property type="term" value="F:magnesium ion binding"/>
    <property type="evidence" value="ECO:0007669"/>
    <property type="project" value="UniProtKB-UniRule"/>
</dbReference>
<dbReference type="SUPFAM" id="SSF54211">
    <property type="entry name" value="Ribosomal protein S5 domain 2-like"/>
    <property type="match status" value="1"/>
</dbReference>
<evidence type="ECO:0000256" key="12">
    <source>
        <dbReference type="NCBIfam" id="TIGR00131"/>
    </source>
</evidence>
<comment type="function">
    <text evidence="11">Catalyzes the transfer of the gamma-phosphate of ATP to D-galactose to form alpha-D-galactose-1-phosphate (Gal-1-P).</text>
</comment>
<dbReference type="GO" id="GO:0004335">
    <property type="term" value="F:galactokinase activity"/>
    <property type="evidence" value="ECO:0007669"/>
    <property type="project" value="UniProtKB-UniRule"/>
</dbReference>
<evidence type="ECO:0000256" key="11">
    <source>
        <dbReference type="HAMAP-Rule" id="MF_00246"/>
    </source>
</evidence>
<keyword evidence="4 11" id="KW-0479">Metal-binding</keyword>
<feature type="binding site" evidence="11">
    <location>
        <begin position="136"/>
        <end position="142"/>
    </location>
    <ligand>
        <name>ATP</name>
        <dbReference type="ChEBI" id="CHEBI:30616"/>
    </ligand>
</feature>
<feature type="binding site" evidence="11">
    <location>
        <position position="79"/>
    </location>
    <ligand>
        <name>ATP</name>
        <dbReference type="ChEBI" id="CHEBI:30616"/>
    </ligand>
</feature>
<feature type="active site" description="Proton acceptor" evidence="11">
    <location>
        <position position="186"/>
    </location>
</feature>
<dbReference type="EMBL" id="AY753204">
    <property type="protein sequence ID" value="AAU94932.1"/>
    <property type="molecule type" value="Genomic_DNA"/>
</dbReference>
<dbReference type="Pfam" id="PF10509">
    <property type="entry name" value="GalKase_gal_bdg"/>
    <property type="match status" value="1"/>
</dbReference>
<dbReference type="AlphaFoldDB" id="Q5XLI5"/>
<dbReference type="SUPFAM" id="SSF55060">
    <property type="entry name" value="GHMP Kinase, C-terminal domain"/>
    <property type="match status" value="1"/>
</dbReference>
<dbReference type="PRINTS" id="PR00959">
    <property type="entry name" value="MEVGALKINASE"/>
</dbReference>
<dbReference type="Pfam" id="PF08544">
    <property type="entry name" value="GHMP_kinases_C"/>
    <property type="match status" value="1"/>
</dbReference>
<dbReference type="UniPathway" id="UPA00214"/>
<feature type="binding site" evidence="11">
    <location>
        <position position="174"/>
    </location>
    <ligand>
        <name>Mg(2+)</name>
        <dbReference type="ChEBI" id="CHEBI:18420"/>
    </ligand>
</feature>
<keyword evidence="6 11" id="KW-0418">Kinase</keyword>
<evidence type="ECO:0000256" key="7">
    <source>
        <dbReference type="ARBA" id="ARBA00022840"/>
    </source>
</evidence>
<feature type="site" description="Transition state stabilizer" evidence="11">
    <location>
        <position position="39"/>
    </location>
</feature>
<keyword evidence="2 11" id="KW-0963">Cytoplasm</keyword>
<dbReference type="GO" id="GO:0006012">
    <property type="term" value="P:galactose metabolic process"/>
    <property type="evidence" value="ECO:0007669"/>
    <property type="project" value="UniProtKB-UniRule"/>
</dbReference>
<name>Q5XLI5_LEUME</name>
<evidence type="ECO:0000256" key="10">
    <source>
        <dbReference type="ARBA" id="ARBA00023277"/>
    </source>
</evidence>
<evidence type="ECO:0000313" key="16">
    <source>
        <dbReference type="EMBL" id="AAU94932.1"/>
    </source>
</evidence>
<dbReference type="NCBIfam" id="NF003705">
    <property type="entry name" value="PRK05322.1"/>
    <property type="match status" value="1"/>
</dbReference>
<feature type="binding site" evidence="11">
    <location>
        <position position="142"/>
    </location>
    <ligand>
        <name>Mg(2+)</name>
        <dbReference type="ChEBI" id="CHEBI:18420"/>
    </ligand>
</feature>
<dbReference type="InterPro" id="IPR006203">
    <property type="entry name" value="GHMP_knse_ATP-bd_CS"/>
</dbReference>
<dbReference type="InterPro" id="IPR019539">
    <property type="entry name" value="GalKase_N"/>
</dbReference>
<dbReference type="PRINTS" id="PR00473">
    <property type="entry name" value="GALCTOKINASE"/>
</dbReference>
<dbReference type="HAMAP" id="MF_00246">
    <property type="entry name" value="Galactokinase"/>
    <property type="match status" value="1"/>
</dbReference>
<keyword evidence="5 11" id="KW-0547">Nucleotide-binding</keyword>
<dbReference type="EC" id="2.7.1.6" evidence="11 12"/>
<dbReference type="PANTHER" id="PTHR10457">
    <property type="entry name" value="MEVALONATE KINASE/GALACTOKINASE"/>
    <property type="match status" value="1"/>
</dbReference>
<feature type="binding site" evidence="11">
    <location>
        <begin position="45"/>
        <end position="48"/>
    </location>
    <ligand>
        <name>substrate</name>
    </ligand>
</feature>
<dbReference type="InterPro" id="IPR013750">
    <property type="entry name" value="GHMP_kinase_C_dom"/>
</dbReference>
<evidence type="ECO:0000256" key="1">
    <source>
        <dbReference type="ARBA" id="ARBA00006566"/>
    </source>
</evidence>
<evidence type="ECO:0000256" key="6">
    <source>
        <dbReference type="ARBA" id="ARBA00022777"/>
    </source>
</evidence>
<sequence>MKIIVKGKMEMTEIYEELIHVFKKQFHHEPTDKFFSPGRINLIGEHTDYNGGHVFPASITLGTYGVASQRADSLVKLYSTNFPDEGVISFDVNDEEKLPGSSWGNFVKGVLQALRGYGNRFEHGFELVINGNIPNGSGLSSSSSLELLIGVVAQKLYDLKIPRLQLVASGQRAENDFVGVNTGIMDQFAIGFGEADQAIYLDTNTMIYEMVPIHLGDYVVVIMNTNKRRELADSKYNERVRETQEAVYQLQKYTPIQYLGELDAKTFNKYADKLESNILVKRARHAVYENERTKIAVEALKSNDLASFGKLMNESHQSLKDDYAVTGIELDTLVETAQTVDGVLGARMTGAGFGGCAIALVHQDNVDDLKAAVGAKYESVVGYDPSFYVANVGDGAHWVGKVGE</sequence>
<keyword evidence="3 11" id="KW-0808">Transferase</keyword>
<evidence type="ECO:0000256" key="5">
    <source>
        <dbReference type="ARBA" id="ARBA00022741"/>
    </source>
</evidence>
<organism evidence="16">
    <name type="scientific">Leuconostoc mesenteroides</name>
    <dbReference type="NCBI Taxonomy" id="1245"/>
    <lineage>
        <taxon>Bacteria</taxon>
        <taxon>Bacillati</taxon>
        <taxon>Bacillota</taxon>
        <taxon>Bacilli</taxon>
        <taxon>Lactobacillales</taxon>
        <taxon>Lactobacillaceae</taxon>
        <taxon>Leuconostoc</taxon>
    </lineage>
</organism>
<dbReference type="PROSITE" id="PS00106">
    <property type="entry name" value="GALACTOKINASE"/>
    <property type="match status" value="1"/>
</dbReference>
<dbReference type="PANTHER" id="PTHR10457:SF7">
    <property type="entry name" value="GALACTOKINASE-RELATED"/>
    <property type="match status" value="1"/>
</dbReference>
<comment type="similarity">
    <text evidence="1 11">Belongs to the GHMP kinase family. GalK subfamily.</text>
</comment>
<dbReference type="Gene3D" id="3.30.230.10">
    <property type="match status" value="1"/>
</dbReference>
<dbReference type="InterPro" id="IPR019741">
    <property type="entry name" value="Galactokinase_CS"/>
</dbReference>
<evidence type="ECO:0000259" key="14">
    <source>
        <dbReference type="Pfam" id="PF08544"/>
    </source>
</evidence>
<dbReference type="PROSITE" id="PS00627">
    <property type="entry name" value="GHMP_KINASES_ATP"/>
    <property type="match status" value="1"/>
</dbReference>
<reference evidence="16" key="1">
    <citation type="submission" date="2004-09" db="EMBL/GenBank/DDBJ databases">
        <title>Characterization of alpha-galactosidase operon from Leuconostoc mesenteroides SY1 isolated from kimchi.</title>
        <authorList>
            <person name="Kim J.H."/>
            <person name="Park J.Y."/>
            <person name="Lee J.H."/>
            <person name="Kim J.H."/>
        </authorList>
    </citation>
    <scope>NUCLEOTIDE SEQUENCE</scope>
    <source>
        <strain evidence="16">SY1</strain>
    </source>
</reference>
<dbReference type="InterPro" id="IPR036554">
    <property type="entry name" value="GHMP_kinase_C_sf"/>
</dbReference>
<dbReference type="PIRSF" id="PIRSF000530">
    <property type="entry name" value="Galactokinase"/>
    <property type="match status" value="1"/>
</dbReference>
<dbReference type="NCBIfam" id="TIGR00131">
    <property type="entry name" value="gal_kin"/>
    <property type="match status" value="1"/>
</dbReference>
<dbReference type="FunFam" id="3.30.230.10:FF:000017">
    <property type="entry name" value="Galactokinase"/>
    <property type="match status" value="1"/>
</dbReference>
<comment type="catalytic activity">
    <reaction evidence="11">
        <text>alpha-D-galactose + ATP = alpha-D-galactose 1-phosphate + ADP + H(+)</text>
        <dbReference type="Rhea" id="RHEA:13553"/>
        <dbReference type="ChEBI" id="CHEBI:15378"/>
        <dbReference type="ChEBI" id="CHEBI:28061"/>
        <dbReference type="ChEBI" id="CHEBI:30616"/>
        <dbReference type="ChEBI" id="CHEBI:58336"/>
        <dbReference type="ChEBI" id="CHEBI:456216"/>
        <dbReference type="EC" id="2.7.1.6"/>
    </reaction>
</comment>
<feature type="domain" description="GHMP kinase N-terminal" evidence="13">
    <location>
        <begin position="105"/>
        <end position="193"/>
    </location>
</feature>
<dbReference type="FunFam" id="3.30.70.890:FF:000001">
    <property type="entry name" value="Galactokinase"/>
    <property type="match status" value="1"/>
</dbReference>
<keyword evidence="7 11" id="KW-0067">ATP-binding</keyword>
<protein>
    <recommendedName>
        <fullName evidence="11 12">Galactokinase</fullName>
        <ecNumber evidence="11 12">2.7.1.6</ecNumber>
    </recommendedName>
    <alternativeName>
        <fullName evidence="11">Galactose kinase</fullName>
    </alternativeName>
</protein>
<comment type="pathway">
    <text evidence="11">Carbohydrate metabolism; galactose metabolism.</text>
</comment>
<feature type="binding site" evidence="11">
    <location>
        <position position="236"/>
    </location>
    <ligand>
        <name>substrate</name>
    </ligand>
</feature>
<dbReference type="InterPro" id="IPR022963">
    <property type="entry name" value="Galactokinase_bac"/>
</dbReference>
<keyword evidence="10 11" id="KW-0119">Carbohydrate metabolism</keyword>
<keyword evidence="9 11" id="KW-0299">Galactose metabolism</keyword>
<dbReference type="GO" id="GO:0005829">
    <property type="term" value="C:cytosol"/>
    <property type="evidence" value="ECO:0007669"/>
    <property type="project" value="TreeGrafter"/>
</dbReference>
<dbReference type="InterPro" id="IPR014721">
    <property type="entry name" value="Ribsml_uS5_D2-typ_fold_subgr"/>
</dbReference>
<evidence type="ECO:0000256" key="8">
    <source>
        <dbReference type="ARBA" id="ARBA00022842"/>
    </source>
</evidence>
<evidence type="ECO:0000259" key="15">
    <source>
        <dbReference type="Pfam" id="PF10509"/>
    </source>
</evidence>